<dbReference type="EMBL" id="BDCR01000004">
    <property type="protein sequence ID" value="GAT64035.1"/>
    <property type="molecule type" value="Genomic_DNA"/>
</dbReference>
<dbReference type="Proteomes" id="UP000076586">
    <property type="component" value="Unassembled WGS sequence"/>
</dbReference>
<keyword evidence="2" id="KW-1185">Reference proteome</keyword>
<comment type="caution">
    <text evidence="1">The sequence shown here is derived from an EMBL/GenBank/DDBJ whole genome shotgun (WGS) entry which is preliminary data.</text>
</comment>
<accession>A0A161LFS0</accession>
<reference evidence="2" key="1">
    <citation type="submission" date="2016-04" db="EMBL/GenBank/DDBJ databases">
        <title>Draft genome sequence of Paludibacter jiangxiensis strain NM7.</title>
        <authorList>
            <person name="Qiu Y."/>
            <person name="Matsuura N."/>
            <person name="Ohashi A."/>
            <person name="Tourlousse M.D."/>
            <person name="Sekiguchi Y."/>
        </authorList>
    </citation>
    <scope>NUCLEOTIDE SEQUENCE [LARGE SCALE GENOMIC DNA]</scope>
    <source>
        <strain evidence="2">NM7</strain>
    </source>
</reference>
<dbReference type="AlphaFoldDB" id="A0A161LFS0"/>
<sequence>MCLLGVIYFTGNYPMNLSEEACIIIVMQSYCLQSPSISVKANAGRYSVGFSLEKQITQD</sequence>
<evidence type="ECO:0000313" key="1">
    <source>
        <dbReference type="EMBL" id="GAT64035.1"/>
    </source>
</evidence>
<gene>
    <name evidence="1" type="ORF">PJIAN_4578</name>
</gene>
<organism evidence="1 2">
    <name type="scientific">Paludibacter jiangxiensis</name>
    <dbReference type="NCBI Taxonomy" id="681398"/>
    <lineage>
        <taxon>Bacteria</taxon>
        <taxon>Pseudomonadati</taxon>
        <taxon>Bacteroidota</taxon>
        <taxon>Bacteroidia</taxon>
        <taxon>Bacteroidales</taxon>
        <taxon>Paludibacteraceae</taxon>
        <taxon>Paludibacter</taxon>
    </lineage>
</organism>
<proteinExistence type="predicted"/>
<name>A0A161LFS0_9BACT</name>
<evidence type="ECO:0000313" key="2">
    <source>
        <dbReference type="Proteomes" id="UP000076586"/>
    </source>
</evidence>
<protein>
    <submittedName>
        <fullName evidence="1">Uncharacterized protein</fullName>
    </submittedName>
</protein>
<reference evidence="2" key="2">
    <citation type="journal article" date="2017" name="Genome Announc.">
        <title>Draft genome sequence of Paludibacter jiangxiensis NM7(T), a propionate-producing fermentative bacterium.</title>
        <authorList>
            <person name="Qiu Y.-L."/>
            <person name="Tourlousse D.M."/>
            <person name="Matsuura N."/>
            <person name="Ohashi A."/>
            <person name="Sekiguchi Y."/>
        </authorList>
    </citation>
    <scope>NUCLEOTIDE SEQUENCE [LARGE SCALE GENOMIC DNA]</scope>
    <source>
        <strain evidence="2">NM7</strain>
    </source>
</reference>